<comment type="caution">
    <text evidence="1">The sequence shown here is derived from an EMBL/GenBank/DDBJ whole genome shotgun (WGS) entry which is preliminary data.</text>
</comment>
<reference evidence="1 2" key="1">
    <citation type="submission" date="2018-06" db="EMBL/GenBank/DDBJ databases">
        <title>Genomic Encyclopedia of Archaeal and Bacterial Type Strains, Phase II (KMG-II): from individual species to whole genera.</title>
        <authorList>
            <person name="Goeker M."/>
        </authorList>
    </citation>
    <scope>NUCLEOTIDE SEQUENCE [LARGE SCALE GENOMIC DNA]</scope>
    <source>
        <strain evidence="1 2">ATCC BAA-1881</strain>
    </source>
</reference>
<dbReference type="SUPFAM" id="SSF48452">
    <property type="entry name" value="TPR-like"/>
    <property type="match status" value="2"/>
</dbReference>
<evidence type="ECO:0000313" key="2">
    <source>
        <dbReference type="Proteomes" id="UP000248806"/>
    </source>
</evidence>
<protein>
    <recommendedName>
        <fullName evidence="3">Tetratricopeptide repeat protein</fullName>
    </recommendedName>
</protein>
<dbReference type="Gene3D" id="1.25.40.10">
    <property type="entry name" value="Tetratricopeptide repeat domain"/>
    <property type="match status" value="2"/>
</dbReference>
<organism evidence="1 2">
    <name type="scientific">Thermosporothrix hazakensis</name>
    <dbReference type="NCBI Taxonomy" id="644383"/>
    <lineage>
        <taxon>Bacteria</taxon>
        <taxon>Bacillati</taxon>
        <taxon>Chloroflexota</taxon>
        <taxon>Ktedonobacteria</taxon>
        <taxon>Ktedonobacterales</taxon>
        <taxon>Thermosporotrichaceae</taxon>
        <taxon>Thermosporothrix</taxon>
    </lineage>
</organism>
<keyword evidence="2" id="KW-1185">Reference proteome</keyword>
<accession>A0A326UCV9</accession>
<proteinExistence type="predicted"/>
<gene>
    <name evidence="1" type="ORF">EI42_03814</name>
</gene>
<sequence length="303" mass="34796">MTLKHLEAITRDCWSVLSDMLGIFSQGMLNYVLQRLEVVTTFLESPLSAEARHRLARVAGELAQVAGEIFFDLKEHEQAEYYYNAALEAARMIKDEIMQAVILGRKCFIPLYNRNAQQALTLLQEAHTLSPLYLPEVTRAWLWAIEAEAHALLRNEAACQKALDMSECFLERGQPGNLPYTRFNSTTLLNYKGTCRLRLHQTELAIQTLHQSLLRLDATRTRQKAIVYIDLASAYCQANEMSEACLYAQEALYLIGQIKSARVFQRFLNMRRQLDSWQKLPSVKSIDEHIATLRPLINPFWNT</sequence>
<dbReference type="EMBL" id="QKUF01000014">
    <property type="protein sequence ID" value="PZW26662.1"/>
    <property type="molecule type" value="Genomic_DNA"/>
</dbReference>
<evidence type="ECO:0000313" key="1">
    <source>
        <dbReference type="EMBL" id="PZW26662.1"/>
    </source>
</evidence>
<name>A0A326UCV9_THEHA</name>
<evidence type="ECO:0008006" key="3">
    <source>
        <dbReference type="Google" id="ProtNLM"/>
    </source>
</evidence>
<dbReference type="Proteomes" id="UP000248806">
    <property type="component" value="Unassembled WGS sequence"/>
</dbReference>
<dbReference type="AlphaFoldDB" id="A0A326UCV9"/>
<dbReference type="InterPro" id="IPR011990">
    <property type="entry name" value="TPR-like_helical_dom_sf"/>
</dbReference>